<sequence>MQLNYKKVYFSGIGGIGVSALAKMFLQSGVEVVGSDSNKSEITEEIEKLGIKVNYKQTAGNITGNFDLMIYSPAVSENNPERQKAKKIELIQKSYPEMLGKISKMFETVAVSGTNGKSTTTAMLAQILLDAGIDPTVILGSKMPRIDGNFHQGKSKYFVVEACEYRSHMMNLSPKAIILTNIEEDHLDYFKDLHHIISSFQQYIEKLGVDDLLVINNDDLNIAQLNLPDCKIMTYGINKVSDVMASNVHIKDGHQIFELAFKGENVGEVKLQVPGVFNVYNALAAICYAMSLNVSLEKIKNSLHSFPGLWRRFEKICNDDITVISDYAHHPTAVAGTIQAARDFYSGRRIIAVFQPHQHSRTKELFNEFVESLINADVIILSEIFDVAGREETKDQDVSSDDLAKELNEKGKEVYFTENLKKTIKQIQKVMQAGDVILVMGAGSVYTIVEKIIP</sequence>
<dbReference type="Gene3D" id="3.40.1190.10">
    <property type="entry name" value="Mur-like, catalytic domain"/>
    <property type="match status" value="1"/>
</dbReference>
<dbReference type="GO" id="GO:0008763">
    <property type="term" value="F:UDP-N-acetylmuramate-L-alanine ligase activity"/>
    <property type="evidence" value="ECO:0007669"/>
    <property type="project" value="UniProtKB-UniRule"/>
</dbReference>
<evidence type="ECO:0000256" key="11">
    <source>
        <dbReference type="ARBA" id="ARBA00023306"/>
    </source>
</evidence>
<dbReference type="GO" id="GO:0051301">
    <property type="term" value="P:cell division"/>
    <property type="evidence" value="ECO:0007669"/>
    <property type="project" value="UniProtKB-KW"/>
</dbReference>
<dbReference type="EC" id="6.3.2.8" evidence="3 14"/>
<dbReference type="Proteomes" id="UP000179001">
    <property type="component" value="Unassembled WGS sequence"/>
</dbReference>
<dbReference type="EMBL" id="MFGJ01000006">
    <property type="protein sequence ID" value="OGF32276.1"/>
    <property type="molecule type" value="Genomic_DNA"/>
</dbReference>
<dbReference type="GO" id="GO:0004326">
    <property type="term" value="F:tetrahydrofolylpolyglutamate synthase activity"/>
    <property type="evidence" value="ECO:0007669"/>
    <property type="project" value="InterPro"/>
</dbReference>
<evidence type="ECO:0000259" key="16">
    <source>
        <dbReference type="Pfam" id="PF02875"/>
    </source>
</evidence>
<evidence type="ECO:0000256" key="5">
    <source>
        <dbReference type="ARBA" id="ARBA00022598"/>
    </source>
</evidence>
<dbReference type="GO" id="GO:0071555">
    <property type="term" value="P:cell wall organization"/>
    <property type="evidence" value="ECO:0007669"/>
    <property type="project" value="UniProtKB-KW"/>
</dbReference>
<evidence type="ECO:0000256" key="7">
    <source>
        <dbReference type="ARBA" id="ARBA00022741"/>
    </source>
</evidence>
<dbReference type="NCBIfam" id="TIGR01082">
    <property type="entry name" value="murC"/>
    <property type="match status" value="1"/>
</dbReference>
<evidence type="ECO:0000256" key="12">
    <source>
        <dbReference type="ARBA" id="ARBA00023316"/>
    </source>
</evidence>
<dbReference type="PROSITE" id="PS01011">
    <property type="entry name" value="FOLYLPOLYGLU_SYNT_1"/>
    <property type="match status" value="1"/>
</dbReference>
<gene>
    <name evidence="14" type="primary">murC</name>
    <name evidence="18" type="ORF">A2478_03040</name>
</gene>
<dbReference type="InterPro" id="IPR018109">
    <property type="entry name" value="Folylpolyglutamate_synth_CS"/>
</dbReference>
<dbReference type="Pfam" id="PF08245">
    <property type="entry name" value="Mur_ligase_M"/>
    <property type="match status" value="1"/>
</dbReference>
<keyword evidence="11 14" id="KW-0131">Cell cycle</keyword>
<evidence type="ECO:0000313" key="19">
    <source>
        <dbReference type="Proteomes" id="UP000179001"/>
    </source>
</evidence>
<keyword evidence="5 14" id="KW-0436">Ligase</keyword>
<comment type="function">
    <text evidence="14">Cell wall formation.</text>
</comment>
<evidence type="ECO:0000256" key="4">
    <source>
        <dbReference type="ARBA" id="ARBA00022490"/>
    </source>
</evidence>
<proteinExistence type="inferred from homology"/>
<dbReference type="GO" id="GO:0005737">
    <property type="term" value="C:cytoplasm"/>
    <property type="evidence" value="ECO:0007669"/>
    <property type="project" value="UniProtKB-SubCell"/>
</dbReference>
<dbReference type="PANTHER" id="PTHR43445">
    <property type="entry name" value="UDP-N-ACETYLMURAMATE--L-ALANINE LIGASE-RELATED"/>
    <property type="match status" value="1"/>
</dbReference>
<dbReference type="GO" id="GO:0009252">
    <property type="term" value="P:peptidoglycan biosynthetic process"/>
    <property type="evidence" value="ECO:0007669"/>
    <property type="project" value="UniProtKB-UniRule"/>
</dbReference>
<dbReference type="InterPro" id="IPR005758">
    <property type="entry name" value="UDP-N-AcMur_Ala_ligase_MurC"/>
</dbReference>
<dbReference type="SUPFAM" id="SSF53244">
    <property type="entry name" value="MurD-like peptide ligases, peptide-binding domain"/>
    <property type="match status" value="1"/>
</dbReference>
<dbReference type="InterPro" id="IPR000713">
    <property type="entry name" value="Mur_ligase_N"/>
</dbReference>
<keyword evidence="4 14" id="KW-0963">Cytoplasm</keyword>
<protein>
    <recommendedName>
        <fullName evidence="3 14">UDP-N-acetylmuramate--L-alanine ligase</fullName>
        <ecNumber evidence="3 14">6.3.2.8</ecNumber>
    </recommendedName>
    <alternativeName>
        <fullName evidence="14">UDP-N-acetylmuramoyl-L-alanine synthetase</fullName>
    </alternativeName>
</protein>
<dbReference type="SUPFAM" id="SSF51984">
    <property type="entry name" value="MurCD N-terminal domain"/>
    <property type="match status" value="1"/>
</dbReference>
<name>A0A1F5T0L2_9BACT</name>
<reference evidence="18 19" key="1">
    <citation type="journal article" date="2016" name="Nat. Commun.">
        <title>Thousands of microbial genomes shed light on interconnected biogeochemical processes in an aquifer system.</title>
        <authorList>
            <person name="Anantharaman K."/>
            <person name="Brown C.T."/>
            <person name="Hug L.A."/>
            <person name="Sharon I."/>
            <person name="Castelle C.J."/>
            <person name="Probst A.J."/>
            <person name="Thomas B.C."/>
            <person name="Singh A."/>
            <person name="Wilkins M.J."/>
            <person name="Karaoz U."/>
            <person name="Brodie E.L."/>
            <person name="Williams K.H."/>
            <person name="Hubbard S.S."/>
            <person name="Banfield J.F."/>
        </authorList>
    </citation>
    <scope>NUCLEOTIDE SEQUENCE [LARGE SCALE GENOMIC DNA]</scope>
</reference>
<dbReference type="InterPro" id="IPR050061">
    <property type="entry name" value="MurCDEF_pg_biosynth"/>
</dbReference>
<dbReference type="STRING" id="1798002.A2478_03040"/>
<feature type="domain" description="Mur ligase C-terminal" evidence="16">
    <location>
        <begin position="311"/>
        <end position="443"/>
    </location>
</feature>
<comment type="similarity">
    <text evidence="14">Belongs to the MurCDEF family.</text>
</comment>
<evidence type="ECO:0000256" key="2">
    <source>
        <dbReference type="ARBA" id="ARBA00004752"/>
    </source>
</evidence>
<comment type="caution">
    <text evidence="18">The sequence shown here is derived from an EMBL/GenBank/DDBJ whole genome shotgun (WGS) entry which is preliminary data.</text>
</comment>
<dbReference type="InterPro" id="IPR004101">
    <property type="entry name" value="Mur_ligase_C"/>
</dbReference>
<keyword evidence="6 14" id="KW-0132">Cell division</keyword>
<keyword evidence="7 14" id="KW-0547">Nucleotide-binding</keyword>
<comment type="subcellular location">
    <subcellularLocation>
        <location evidence="1 14">Cytoplasm</location>
    </subcellularLocation>
</comment>
<feature type="domain" description="Mur ligase N-terminal catalytic" evidence="15">
    <location>
        <begin position="8"/>
        <end position="106"/>
    </location>
</feature>
<evidence type="ECO:0000256" key="9">
    <source>
        <dbReference type="ARBA" id="ARBA00022960"/>
    </source>
</evidence>
<keyword evidence="9 14" id="KW-0133">Cell shape</keyword>
<dbReference type="InterPro" id="IPR036565">
    <property type="entry name" value="Mur-like_cat_sf"/>
</dbReference>
<keyword evidence="10 14" id="KW-0573">Peptidoglycan synthesis</keyword>
<dbReference type="SUPFAM" id="SSF53623">
    <property type="entry name" value="MurD-like peptide ligases, catalytic domain"/>
    <property type="match status" value="1"/>
</dbReference>
<dbReference type="Gene3D" id="3.90.190.20">
    <property type="entry name" value="Mur ligase, C-terminal domain"/>
    <property type="match status" value="1"/>
</dbReference>
<dbReference type="UniPathway" id="UPA00219"/>
<feature type="domain" description="Mur ligase central" evidence="17">
    <location>
        <begin position="111"/>
        <end position="288"/>
    </location>
</feature>
<dbReference type="Gene3D" id="3.40.50.720">
    <property type="entry name" value="NAD(P)-binding Rossmann-like Domain"/>
    <property type="match status" value="1"/>
</dbReference>
<dbReference type="PANTHER" id="PTHR43445:SF3">
    <property type="entry name" value="UDP-N-ACETYLMURAMATE--L-ALANINE LIGASE"/>
    <property type="match status" value="1"/>
</dbReference>
<keyword evidence="8 14" id="KW-0067">ATP-binding</keyword>
<evidence type="ECO:0000256" key="10">
    <source>
        <dbReference type="ARBA" id="ARBA00022984"/>
    </source>
</evidence>
<organism evidence="18 19">
    <name type="scientific">Candidatus Falkowbacteria bacterium RIFOXYC2_FULL_36_12</name>
    <dbReference type="NCBI Taxonomy" id="1798002"/>
    <lineage>
        <taxon>Bacteria</taxon>
        <taxon>Candidatus Falkowiibacteriota</taxon>
    </lineage>
</organism>
<accession>A0A1F5T0L2</accession>
<evidence type="ECO:0000313" key="18">
    <source>
        <dbReference type="EMBL" id="OGF32276.1"/>
    </source>
</evidence>
<dbReference type="InterPro" id="IPR036615">
    <property type="entry name" value="Mur_ligase_C_dom_sf"/>
</dbReference>
<keyword evidence="12 14" id="KW-0961">Cell wall biogenesis/degradation</keyword>
<evidence type="ECO:0000256" key="3">
    <source>
        <dbReference type="ARBA" id="ARBA00012211"/>
    </source>
</evidence>
<dbReference type="GO" id="GO:0008360">
    <property type="term" value="P:regulation of cell shape"/>
    <property type="evidence" value="ECO:0007669"/>
    <property type="project" value="UniProtKB-KW"/>
</dbReference>
<evidence type="ECO:0000259" key="15">
    <source>
        <dbReference type="Pfam" id="PF01225"/>
    </source>
</evidence>
<evidence type="ECO:0000256" key="13">
    <source>
        <dbReference type="ARBA" id="ARBA00047833"/>
    </source>
</evidence>
<dbReference type="Pfam" id="PF01225">
    <property type="entry name" value="Mur_ligase"/>
    <property type="match status" value="1"/>
</dbReference>
<dbReference type="AlphaFoldDB" id="A0A1F5T0L2"/>
<evidence type="ECO:0000256" key="8">
    <source>
        <dbReference type="ARBA" id="ARBA00022840"/>
    </source>
</evidence>
<evidence type="ECO:0000256" key="6">
    <source>
        <dbReference type="ARBA" id="ARBA00022618"/>
    </source>
</evidence>
<comment type="catalytic activity">
    <reaction evidence="13 14">
        <text>UDP-N-acetyl-alpha-D-muramate + L-alanine + ATP = UDP-N-acetyl-alpha-D-muramoyl-L-alanine + ADP + phosphate + H(+)</text>
        <dbReference type="Rhea" id="RHEA:23372"/>
        <dbReference type="ChEBI" id="CHEBI:15378"/>
        <dbReference type="ChEBI" id="CHEBI:30616"/>
        <dbReference type="ChEBI" id="CHEBI:43474"/>
        <dbReference type="ChEBI" id="CHEBI:57972"/>
        <dbReference type="ChEBI" id="CHEBI:70757"/>
        <dbReference type="ChEBI" id="CHEBI:83898"/>
        <dbReference type="ChEBI" id="CHEBI:456216"/>
        <dbReference type="EC" id="6.3.2.8"/>
    </reaction>
</comment>
<dbReference type="GO" id="GO:0005524">
    <property type="term" value="F:ATP binding"/>
    <property type="evidence" value="ECO:0007669"/>
    <property type="project" value="UniProtKB-UniRule"/>
</dbReference>
<dbReference type="HAMAP" id="MF_00046">
    <property type="entry name" value="MurC"/>
    <property type="match status" value="1"/>
</dbReference>
<feature type="binding site" evidence="14">
    <location>
        <begin position="113"/>
        <end position="119"/>
    </location>
    <ligand>
        <name>ATP</name>
        <dbReference type="ChEBI" id="CHEBI:30616"/>
    </ligand>
</feature>
<dbReference type="Pfam" id="PF02875">
    <property type="entry name" value="Mur_ligase_C"/>
    <property type="match status" value="1"/>
</dbReference>
<comment type="pathway">
    <text evidence="2 14">Cell wall biogenesis; peptidoglycan biosynthesis.</text>
</comment>
<evidence type="ECO:0000259" key="17">
    <source>
        <dbReference type="Pfam" id="PF08245"/>
    </source>
</evidence>
<evidence type="ECO:0000256" key="1">
    <source>
        <dbReference type="ARBA" id="ARBA00004496"/>
    </source>
</evidence>
<evidence type="ECO:0000256" key="14">
    <source>
        <dbReference type="HAMAP-Rule" id="MF_00046"/>
    </source>
</evidence>
<dbReference type="InterPro" id="IPR013221">
    <property type="entry name" value="Mur_ligase_cen"/>
</dbReference>